<dbReference type="RefSeq" id="WP_225537711.1">
    <property type="nucleotide sequence ID" value="NZ_CZAB01000169.1"/>
</dbReference>
<sequence>MASVNVTLSDINIQWHPAFCAAAELELSANRAELDFQREYNLSKKPLQIDLLVVEKLDEVSIQNEIGRIFRRYNVIEYKSPGDGMTIDDFFKTVGYACIYKGLGETVDQIPIDQLTVSLFREGYPEELFSSLERYGLAVKKEFDGVYYVEGLLIPAQVVVTRELESGKHLWLKVLSRNPLEEDVLGFVEDAQKLTEEGERANMDAVLQVSLSANYKLYEELKRRYPEMCEAMKILMHDELSEAQRDGIAQGEMKKAKETAINMKKKGYSDNTIAELLEVGVNIVQQWVAGTVSLAK</sequence>
<organism evidence="1 3">
    <name type="scientific">Enterocloster clostridioformis</name>
    <dbReference type="NCBI Taxonomy" id="1531"/>
    <lineage>
        <taxon>Bacteria</taxon>
        <taxon>Bacillati</taxon>
        <taxon>Bacillota</taxon>
        <taxon>Clostridia</taxon>
        <taxon>Lachnospirales</taxon>
        <taxon>Lachnospiraceae</taxon>
        <taxon>Enterocloster</taxon>
    </lineage>
</organism>
<dbReference type="EMBL" id="UAVW01000015">
    <property type="protein sequence ID" value="SQB14153.1"/>
    <property type="molecule type" value="Genomic_DNA"/>
</dbReference>
<evidence type="ECO:0000313" key="3">
    <source>
        <dbReference type="Proteomes" id="UP000095512"/>
    </source>
</evidence>
<dbReference type="Proteomes" id="UP000251853">
    <property type="component" value="Unassembled WGS sequence"/>
</dbReference>
<dbReference type="AlphaFoldDB" id="A0A174VFI3"/>
<name>A0A174VFI3_9FIRM</name>
<reference evidence="1 3" key="1">
    <citation type="submission" date="2015-09" db="EMBL/GenBank/DDBJ databases">
        <authorList>
            <consortium name="Pathogen Informatics"/>
        </authorList>
    </citation>
    <scope>NUCLEOTIDE SEQUENCE [LARGE SCALE GENOMIC DNA]</scope>
    <source>
        <strain evidence="1 3">2789STDY5834865</strain>
    </source>
</reference>
<evidence type="ECO:0000313" key="2">
    <source>
        <dbReference type="EMBL" id="SQB14153.1"/>
    </source>
</evidence>
<protein>
    <recommendedName>
        <fullName evidence="5">3-isopropylmalate dehydrogenase</fullName>
    </recommendedName>
</protein>
<dbReference type="Proteomes" id="UP000095512">
    <property type="component" value="Unassembled WGS sequence"/>
</dbReference>
<evidence type="ECO:0008006" key="5">
    <source>
        <dbReference type="Google" id="ProtNLM"/>
    </source>
</evidence>
<keyword evidence="4" id="KW-1185">Reference proteome</keyword>
<proteinExistence type="predicted"/>
<dbReference type="EMBL" id="CZAB01000169">
    <property type="protein sequence ID" value="CUQ29839.1"/>
    <property type="molecule type" value="Genomic_DNA"/>
</dbReference>
<gene>
    <name evidence="1" type="ORF">ERS852480_05362</name>
    <name evidence="2" type="ORF">NCTC11224_03184</name>
</gene>
<accession>A0A174VFI3</accession>
<reference evidence="2 4" key="2">
    <citation type="submission" date="2018-06" db="EMBL/GenBank/DDBJ databases">
        <authorList>
            <consortium name="Pathogen Informatics"/>
            <person name="Doyle S."/>
        </authorList>
    </citation>
    <scope>NUCLEOTIDE SEQUENCE [LARGE SCALE GENOMIC DNA]</scope>
    <source>
        <strain evidence="2 4">NCTC11224</strain>
    </source>
</reference>
<evidence type="ECO:0000313" key="4">
    <source>
        <dbReference type="Proteomes" id="UP000251853"/>
    </source>
</evidence>
<evidence type="ECO:0000313" key="1">
    <source>
        <dbReference type="EMBL" id="CUQ29839.1"/>
    </source>
</evidence>